<dbReference type="Pfam" id="PF02397">
    <property type="entry name" value="Bac_transf"/>
    <property type="match status" value="1"/>
</dbReference>
<keyword evidence="5" id="KW-0808">Transferase</keyword>
<evidence type="ECO:0000256" key="2">
    <source>
        <dbReference type="ARBA" id="ARBA00023169"/>
    </source>
</evidence>
<comment type="caution">
    <text evidence="5">The sequence shown here is derived from an EMBL/GenBank/DDBJ whole genome shotgun (WGS) entry which is preliminary data.</text>
</comment>
<dbReference type="OrthoDB" id="9808602at2"/>
<keyword evidence="3" id="KW-0812">Transmembrane</keyword>
<proteinExistence type="inferred from homology"/>
<evidence type="ECO:0000313" key="5">
    <source>
        <dbReference type="EMBL" id="PRY26830.1"/>
    </source>
</evidence>
<dbReference type="PANTHER" id="PTHR30576:SF0">
    <property type="entry name" value="UNDECAPRENYL-PHOSPHATE N-ACETYLGALACTOSAMINYL 1-PHOSPHATE TRANSFERASE-RELATED"/>
    <property type="match status" value="1"/>
</dbReference>
<dbReference type="GO" id="GO:0016780">
    <property type="term" value="F:phosphotransferase activity, for other substituted phosphate groups"/>
    <property type="evidence" value="ECO:0007669"/>
    <property type="project" value="TreeGrafter"/>
</dbReference>
<evidence type="ECO:0000313" key="6">
    <source>
        <dbReference type="Proteomes" id="UP000239480"/>
    </source>
</evidence>
<feature type="transmembrane region" description="Helical" evidence="3">
    <location>
        <begin position="98"/>
        <end position="122"/>
    </location>
</feature>
<dbReference type="RefSeq" id="WP_106203549.1">
    <property type="nucleotide sequence ID" value="NZ_PVTD01000001.1"/>
</dbReference>
<keyword evidence="3" id="KW-0472">Membrane</keyword>
<dbReference type="AlphaFoldDB" id="A0A2T0S0A4"/>
<dbReference type="GO" id="GO:0000271">
    <property type="term" value="P:polysaccharide biosynthetic process"/>
    <property type="evidence" value="ECO:0007669"/>
    <property type="project" value="UniProtKB-KW"/>
</dbReference>
<evidence type="ECO:0000256" key="1">
    <source>
        <dbReference type="ARBA" id="ARBA00006464"/>
    </source>
</evidence>
<protein>
    <submittedName>
        <fullName evidence="5">Lipopolysaccharide/colanic/teichoic acid biosynthesis glycosyltransferase</fullName>
    </submittedName>
</protein>
<evidence type="ECO:0000259" key="4">
    <source>
        <dbReference type="Pfam" id="PF02397"/>
    </source>
</evidence>
<sequence length="290" mass="32346">MSDLSKGYFVENSGTARYSGAGVLRRLLAWPTQRSRSAISAFQPSRRTQGRPVGHRVRLNGPDAVEQTLRARKIGRSDVRQPIGLASRPLAFRFCKRAIDLFGAISGLFFLAPFLITCAIAIKATSRGPVFFRQDRYGLNGQLFSIYKFRTMRVHQGDTSGVKQTTRGDPRITPLGRVLRKTSFDELPQLINVLQGTMSLVGPRPHVPNMIAAGVRYEDFDPRYMDRHTMLPGITGLAQVHGFRGETLTYASAKGRIDKDIEYARTATIAGDIRILLQTVRREFLSGNGY</sequence>
<organism evidence="5 6">
    <name type="scientific">Aliiruegeria haliotis</name>
    <dbReference type="NCBI Taxonomy" id="1280846"/>
    <lineage>
        <taxon>Bacteria</taxon>
        <taxon>Pseudomonadati</taxon>
        <taxon>Pseudomonadota</taxon>
        <taxon>Alphaproteobacteria</taxon>
        <taxon>Rhodobacterales</taxon>
        <taxon>Roseobacteraceae</taxon>
        <taxon>Aliiruegeria</taxon>
    </lineage>
</organism>
<keyword evidence="6" id="KW-1185">Reference proteome</keyword>
<dbReference type="EMBL" id="PVTD01000001">
    <property type="protein sequence ID" value="PRY26830.1"/>
    <property type="molecule type" value="Genomic_DNA"/>
</dbReference>
<name>A0A2T0S0A4_9RHOB</name>
<feature type="domain" description="Bacterial sugar transferase" evidence="4">
    <location>
        <begin position="96"/>
        <end position="282"/>
    </location>
</feature>
<comment type="similarity">
    <text evidence="1">Belongs to the bacterial sugar transferase family.</text>
</comment>
<evidence type="ECO:0000256" key="3">
    <source>
        <dbReference type="SAM" id="Phobius"/>
    </source>
</evidence>
<accession>A0A2T0S0A4</accession>
<dbReference type="Proteomes" id="UP000239480">
    <property type="component" value="Unassembled WGS sequence"/>
</dbReference>
<reference evidence="5 6" key="1">
    <citation type="submission" date="2018-03" db="EMBL/GenBank/DDBJ databases">
        <title>Genomic Encyclopedia of Archaeal and Bacterial Type Strains, Phase II (KMG-II): from individual species to whole genera.</title>
        <authorList>
            <person name="Goeker M."/>
        </authorList>
    </citation>
    <scope>NUCLEOTIDE SEQUENCE [LARGE SCALE GENOMIC DNA]</scope>
    <source>
        <strain evidence="5 6">DSM 29328</strain>
    </source>
</reference>
<gene>
    <name evidence="5" type="ORF">CLV78_101932</name>
</gene>
<dbReference type="PANTHER" id="PTHR30576">
    <property type="entry name" value="COLANIC BIOSYNTHESIS UDP-GLUCOSE LIPID CARRIER TRANSFERASE"/>
    <property type="match status" value="1"/>
</dbReference>
<keyword evidence="3" id="KW-1133">Transmembrane helix</keyword>
<dbReference type="InterPro" id="IPR003362">
    <property type="entry name" value="Bact_transf"/>
</dbReference>
<keyword evidence="2" id="KW-0270">Exopolysaccharide synthesis</keyword>